<dbReference type="Pfam" id="PF13380">
    <property type="entry name" value="CoA_binding_2"/>
    <property type="match status" value="1"/>
</dbReference>
<dbReference type="InterPro" id="IPR011761">
    <property type="entry name" value="ATP-grasp"/>
</dbReference>
<dbReference type="SMART" id="SM00881">
    <property type="entry name" value="CoA_binding"/>
    <property type="match status" value="1"/>
</dbReference>
<sequence length="725" mass="74493">MPDAARPLGRVLQPRSIALVGASADPRSFGGFVLANVERFGFAGALHLVSRSSAEIGGRACVKTVDELPEGIDLAVLAIPEAGVLDAVRSLGARHCHAAVLFASGYAETGDEGRAKQAELAAVAEAAGMLLIGPNCMGFTHFAAGVPVTFELLERDAYRAAEAGHGGIGIIAQSGFMAATLRDAFTGRGLPLTCQFSTGNEASVGVEDVLAAYLDDAATRVIAVYAEQVRRPRLFLSLARRARELGKPIVLLMPGRSERARHAAASHTGALAGDHASASVLLQREAVVVVDTLDELFDTTAVLLSHPRPAAGGAAFVTGSGAMKNIALDLADGIGLDLPALGAPTVQALAEKLPSYAVAENPLDYTTIGVRQPGLIGELVHTMAADPAVGSVVLCIPVGPVMAQRDKADHIVPALGRCPKPAVLVLTGDAGPVEPFFLEAIRASGVPFFRSADRALRALKRVAQYAEALERAARTDEFAARPLPDAGLPGPAPANGIYPEYQGKAWLNSAGIAVPHGSLARTADEAVAIAEGLGWPVVIKAQASSLPHKSDVGGVIVGLADAAALRAGWVTLMDNLATHRPDLTLGGVPGSGLDGVLVEAMGSRGLELVVGARNDPAWGPVVLVGLGGVWIEALRDVRLIPPDLAEPDIVAELQRLKAAPMLAGIRGATGVDVAAIAHVVATLGALMRANPAIAEIDVNPLVAYPDRVLALDALIVVGPAQGASA</sequence>
<dbReference type="Gene3D" id="3.40.50.261">
    <property type="entry name" value="Succinyl-CoA synthetase domains"/>
    <property type="match status" value="2"/>
</dbReference>
<dbReference type="RefSeq" id="WP_251969744.1">
    <property type="nucleotide sequence ID" value="NZ_AP025730.1"/>
</dbReference>
<keyword evidence="4" id="KW-1185">Reference proteome</keyword>
<dbReference type="InterPro" id="IPR013815">
    <property type="entry name" value="ATP_grasp_subdomain_1"/>
</dbReference>
<organism evidence="3 4">
    <name type="scientific">Sphaerotilus microaerophilus</name>
    <dbReference type="NCBI Taxonomy" id="2914710"/>
    <lineage>
        <taxon>Bacteria</taxon>
        <taxon>Pseudomonadati</taxon>
        <taxon>Pseudomonadota</taxon>
        <taxon>Betaproteobacteria</taxon>
        <taxon>Burkholderiales</taxon>
        <taxon>Sphaerotilaceae</taxon>
        <taxon>Sphaerotilus</taxon>
    </lineage>
</organism>
<reference evidence="3" key="1">
    <citation type="submission" date="2022-04" db="EMBL/GenBank/DDBJ databases">
        <title>Whole genome sequence of Sphaerotilus sp. FB-5.</title>
        <authorList>
            <person name="Takeda M."/>
            <person name="Narihara S."/>
            <person name="Akimoto M."/>
            <person name="Akimoto R."/>
            <person name="Nishiyashiki S."/>
            <person name="Murakami T."/>
        </authorList>
    </citation>
    <scope>NUCLEOTIDE SEQUENCE</scope>
    <source>
        <strain evidence="3">FB-5</strain>
    </source>
</reference>
<dbReference type="SUPFAM" id="SSF56059">
    <property type="entry name" value="Glutathione synthetase ATP-binding domain-like"/>
    <property type="match status" value="1"/>
</dbReference>
<dbReference type="InterPro" id="IPR016102">
    <property type="entry name" value="Succinyl-CoA_synth-like"/>
</dbReference>
<dbReference type="InterPro" id="IPR032875">
    <property type="entry name" value="Succ_CoA_lig_flav_dom"/>
</dbReference>
<gene>
    <name evidence="3" type="ORF">CATMQ487_34460</name>
</gene>
<dbReference type="Pfam" id="PF13607">
    <property type="entry name" value="Succ_CoA_lig"/>
    <property type="match status" value="1"/>
</dbReference>
<dbReference type="EMBL" id="AP025730">
    <property type="protein sequence ID" value="BDI06476.1"/>
    <property type="molecule type" value="Genomic_DNA"/>
</dbReference>
<protein>
    <submittedName>
        <fullName evidence="3">6-carboxyhexanoate--CoA ligase</fullName>
    </submittedName>
</protein>
<dbReference type="InterPro" id="IPR036291">
    <property type="entry name" value="NAD(P)-bd_dom_sf"/>
</dbReference>
<dbReference type="PROSITE" id="PS50975">
    <property type="entry name" value="ATP_GRASP"/>
    <property type="match status" value="1"/>
</dbReference>
<dbReference type="InterPro" id="IPR003781">
    <property type="entry name" value="CoA-bd"/>
</dbReference>
<dbReference type="PANTHER" id="PTHR42793:SF1">
    <property type="entry name" value="PEPTIDYL-LYSINE N-ACETYLTRANSFERASE PATZ"/>
    <property type="match status" value="1"/>
</dbReference>
<dbReference type="Gene3D" id="3.30.1490.20">
    <property type="entry name" value="ATP-grasp fold, A domain"/>
    <property type="match status" value="1"/>
</dbReference>
<feature type="domain" description="ATP-grasp" evidence="2">
    <location>
        <begin position="504"/>
        <end position="541"/>
    </location>
</feature>
<evidence type="ECO:0000259" key="2">
    <source>
        <dbReference type="PROSITE" id="PS50975"/>
    </source>
</evidence>
<dbReference type="Gene3D" id="3.30.470.20">
    <property type="entry name" value="ATP-grasp fold, B domain"/>
    <property type="match status" value="1"/>
</dbReference>
<keyword evidence="1" id="KW-0547">Nucleotide-binding</keyword>
<dbReference type="GO" id="GO:0016874">
    <property type="term" value="F:ligase activity"/>
    <property type="evidence" value="ECO:0007669"/>
    <property type="project" value="UniProtKB-KW"/>
</dbReference>
<dbReference type="SUPFAM" id="SSF51735">
    <property type="entry name" value="NAD(P)-binding Rossmann-fold domains"/>
    <property type="match status" value="1"/>
</dbReference>
<dbReference type="Pfam" id="PF13549">
    <property type="entry name" value="ATP-grasp_5"/>
    <property type="match status" value="1"/>
</dbReference>
<keyword evidence="3" id="KW-0436">Ligase</keyword>
<dbReference type="Proteomes" id="UP001057498">
    <property type="component" value="Chromosome"/>
</dbReference>
<name>A0ABN6PTP6_9BURK</name>
<proteinExistence type="predicted"/>
<dbReference type="SUPFAM" id="SSF52210">
    <property type="entry name" value="Succinyl-CoA synthetase domains"/>
    <property type="match status" value="2"/>
</dbReference>
<dbReference type="PANTHER" id="PTHR42793">
    <property type="entry name" value="COA BINDING DOMAIN CONTAINING PROTEIN"/>
    <property type="match status" value="1"/>
</dbReference>
<evidence type="ECO:0000256" key="1">
    <source>
        <dbReference type="PROSITE-ProRule" id="PRU00409"/>
    </source>
</evidence>
<dbReference type="Gene3D" id="3.40.50.720">
    <property type="entry name" value="NAD(P)-binding Rossmann-like Domain"/>
    <property type="match status" value="1"/>
</dbReference>
<evidence type="ECO:0000313" key="4">
    <source>
        <dbReference type="Proteomes" id="UP001057498"/>
    </source>
</evidence>
<keyword evidence="1" id="KW-0067">ATP-binding</keyword>
<accession>A0ABN6PTP6</accession>
<evidence type="ECO:0000313" key="3">
    <source>
        <dbReference type="EMBL" id="BDI06476.1"/>
    </source>
</evidence>